<evidence type="ECO:0000256" key="2">
    <source>
        <dbReference type="ARBA" id="ARBA00022723"/>
    </source>
</evidence>
<organism evidence="13">
    <name type="scientific">Hirondellea gigas</name>
    <dbReference type="NCBI Taxonomy" id="1518452"/>
    <lineage>
        <taxon>Eukaryota</taxon>
        <taxon>Metazoa</taxon>
        <taxon>Ecdysozoa</taxon>
        <taxon>Arthropoda</taxon>
        <taxon>Crustacea</taxon>
        <taxon>Multicrustacea</taxon>
        <taxon>Malacostraca</taxon>
        <taxon>Eumalacostraca</taxon>
        <taxon>Peracarida</taxon>
        <taxon>Amphipoda</taxon>
        <taxon>Amphilochidea</taxon>
        <taxon>Lysianassida</taxon>
        <taxon>Lysianassidira</taxon>
        <taxon>Lysianassoidea</taxon>
        <taxon>Lysianassidae</taxon>
        <taxon>Hirondellea</taxon>
    </lineage>
</organism>
<evidence type="ECO:0000256" key="5">
    <source>
        <dbReference type="ARBA" id="ARBA00022842"/>
    </source>
</evidence>
<dbReference type="CDD" id="cd04137">
    <property type="entry name" value="RheB"/>
    <property type="match status" value="1"/>
</dbReference>
<dbReference type="GO" id="GO:0003924">
    <property type="term" value="F:GTPase activity"/>
    <property type="evidence" value="ECO:0007669"/>
    <property type="project" value="InterPro"/>
</dbReference>
<dbReference type="InterPro" id="IPR001806">
    <property type="entry name" value="Small_GTPase"/>
</dbReference>
<evidence type="ECO:0000313" key="14">
    <source>
        <dbReference type="EMBL" id="LAC21038.1"/>
    </source>
</evidence>
<dbReference type="PRINTS" id="PR00449">
    <property type="entry name" value="RASTRNSFRMNG"/>
</dbReference>
<keyword evidence="7" id="KW-0472">Membrane</keyword>
<keyword evidence="1" id="KW-0488">Methylation</keyword>
<keyword evidence="2" id="KW-0479">Metal-binding</keyword>
<comment type="catalytic activity">
    <reaction evidence="12">
        <text>GTP + H2O = GDP + phosphate + H(+)</text>
        <dbReference type="Rhea" id="RHEA:19669"/>
        <dbReference type="ChEBI" id="CHEBI:15377"/>
        <dbReference type="ChEBI" id="CHEBI:15378"/>
        <dbReference type="ChEBI" id="CHEBI:37565"/>
        <dbReference type="ChEBI" id="CHEBI:43474"/>
        <dbReference type="ChEBI" id="CHEBI:58189"/>
    </reaction>
    <physiologicalReaction direction="left-to-right" evidence="12">
        <dbReference type="Rhea" id="RHEA:19670"/>
    </physiologicalReaction>
</comment>
<dbReference type="SMART" id="SM00175">
    <property type="entry name" value="RAB"/>
    <property type="match status" value="1"/>
</dbReference>
<dbReference type="EMBL" id="IACT01001701">
    <property type="protein sequence ID" value="LAC21038.1"/>
    <property type="molecule type" value="mRNA"/>
</dbReference>
<evidence type="ECO:0000256" key="6">
    <source>
        <dbReference type="ARBA" id="ARBA00023134"/>
    </source>
</evidence>
<proteinExistence type="evidence at transcript level"/>
<sequence length="182" mass="20507">MPERSRKIAVMGFQSVGKSTLCIQFVEGHFVDNYDPTIENTFHKKVKVRGEDYTLELVDTAGQDEYSTFPAQYSIGIHGYILVYSITSDKSFQVVQNLYRKLIDMIGKVHVPVVLVGNKTDLQKERVVSTEEGKRIAEMWGAMFIETTAKRRDTVSDVFTKVVLEIEKSEGTLSADAKCIVS</sequence>
<evidence type="ECO:0000256" key="7">
    <source>
        <dbReference type="ARBA" id="ARBA00023136"/>
    </source>
</evidence>
<dbReference type="EMBL" id="IACF01001377">
    <property type="protein sequence ID" value="LAB67081.1"/>
    <property type="molecule type" value="mRNA"/>
</dbReference>
<comment type="similarity">
    <text evidence="11">Belongs to the small GTPase superfamily. Rheb family.</text>
</comment>
<dbReference type="PROSITE" id="PS51420">
    <property type="entry name" value="RHO"/>
    <property type="match status" value="1"/>
</dbReference>
<evidence type="ECO:0000256" key="9">
    <source>
        <dbReference type="ARBA" id="ARBA00023289"/>
    </source>
</evidence>
<dbReference type="GO" id="GO:0005525">
    <property type="term" value="F:GTP binding"/>
    <property type="evidence" value="ECO:0007669"/>
    <property type="project" value="UniProtKB-KW"/>
</dbReference>
<dbReference type="SMART" id="SM00173">
    <property type="entry name" value="RAS"/>
    <property type="match status" value="1"/>
</dbReference>
<dbReference type="InterPro" id="IPR020849">
    <property type="entry name" value="Small_GTPase_Ras-type"/>
</dbReference>
<dbReference type="InterPro" id="IPR005225">
    <property type="entry name" value="Small_GTP-bd"/>
</dbReference>
<dbReference type="FunFam" id="3.40.50.300:FF:000273">
    <property type="entry name" value="GTP-binding protein Rheb homolog"/>
    <property type="match status" value="1"/>
</dbReference>
<dbReference type="SMART" id="SM00174">
    <property type="entry name" value="RHO"/>
    <property type="match status" value="1"/>
</dbReference>
<name>A0A2P2HZ75_9CRUS</name>
<evidence type="ECO:0000256" key="1">
    <source>
        <dbReference type="ARBA" id="ARBA00022481"/>
    </source>
</evidence>
<evidence type="ECO:0000256" key="4">
    <source>
        <dbReference type="ARBA" id="ARBA00022801"/>
    </source>
</evidence>
<accession>A0A2P2HZ75</accession>
<evidence type="ECO:0000313" key="13">
    <source>
        <dbReference type="EMBL" id="LAB67081.1"/>
    </source>
</evidence>
<dbReference type="PANTHER" id="PTHR24070">
    <property type="entry name" value="RAS, DI-RAS, AND RHEB FAMILY MEMBERS OF SMALL GTPASE SUPERFAMILY"/>
    <property type="match status" value="1"/>
</dbReference>
<keyword evidence="5" id="KW-0460">Magnesium</keyword>
<dbReference type="AlphaFoldDB" id="A0A2P2HZ75"/>
<keyword evidence="9" id="KW-0636">Prenylation</keyword>
<reference evidence="13" key="2">
    <citation type="journal article" date="2018" name="Biosci. Biotechnol. Biochem.">
        <title>Polysaccharide hydrolase of the hadal zone amphipods Hirondellea gigas.</title>
        <authorList>
            <person name="Kobayashi H."/>
            <person name="Nagahama T."/>
            <person name="Arai W."/>
            <person name="Sasagawa Y."/>
            <person name="Umeda M."/>
            <person name="Hayashi T."/>
            <person name="Nikaido I."/>
            <person name="Watanabe H."/>
            <person name="Oguri K."/>
            <person name="Kitazato H."/>
            <person name="Fujioka K."/>
            <person name="Kido Y."/>
            <person name="Takami H."/>
        </authorList>
    </citation>
    <scope>NUCLEOTIDE SEQUENCE</scope>
    <source>
        <tissue evidence="13">Whole body</tissue>
    </source>
</reference>
<dbReference type="PROSITE" id="PS51419">
    <property type="entry name" value="RAB"/>
    <property type="match status" value="1"/>
</dbReference>
<dbReference type="GO" id="GO:0005789">
    <property type="term" value="C:endoplasmic reticulum membrane"/>
    <property type="evidence" value="ECO:0007669"/>
    <property type="project" value="UniProtKB-SubCell"/>
</dbReference>
<dbReference type="GO" id="GO:0007165">
    <property type="term" value="P:signal transduction"/>
    <property type="evidence" value="ECO:0007669"/>
    <property type="project" value="InterPro"/>
</dbReference>
<evidence type="ECO:0000256" key="10">
    <source>
        <dbReference type="ARBA" id="ARBA00037811"/>
    </source>
</evidence>
<keyword evidence="8" id="KW-0449">Lipoprotein</keyword>
<dbReference type="NCBIfam" id="TIGR00231">
    <property type="entry name" value="small_GTP"/>
    <property type="match status" value="1"/>
</dbReference>
<keyword evidence="3" id="KW-0547">Nucleotide-binding</keyword>
<dbReference type="InterPro" id="IPR027417">
    <property type="entry name" value="P-loop_NTPase"/>
</dbReference>
<keyword evidence="4" id="KW-0378">Hydrolase</keyword>
<dbReference type="PROSITE" id="PS51421">
    <property type="entry name" value="RAS"/>
    <property type="match status" value="1"/>
</dbReference>
<dbReference type="Gene3D" id="3.40.50.300">
    <property type="entry name" value="P-loop containing nucleotide triphosphate hydrolases"/>
    <property type="match status" value="1"/>
</dbReference>
<reference evidence="14" key="1">
    <citation type="submission" date="2017-11" db="EMBL/GenBank/DDBJ databases">
        <title>The sensing device of the deep-sea amphipod.</title>
        <authorList>
            <person name="Kobayashi H."/>
            <person name="Nagahama T."/>
            <person name="Arai W."/>
            <person name="Sasagawa Y."/>
            <person name="Umeda M."/>
            <person name="Hayashi T."/>
            <person name="Nikaido I."/>
            <person name="Watanabe H."/>
            <person name="Oguri K."/>
            <person name="Kitazato H."/>
            <person name="Fujioka K."/>
            <person name="Kido Y."/>
            <person name="Takami H."/>
        </authorList>
    </citation>
    <scope>NUCLEOTIDE SEQUENCE</scope>
    <source>
        <tissue evidence="14">Whole body</tissue>
    </source>
</reference>
<protein>
    <submittedName>
        <fullName evidence="13">GTP-binding protein Rheb homolog</fullName>
    </submittedName>
</protein>
<dbReference type="Pfam" id="PF00071">
    <property type="entry name" value="Ras"/>
    <property type="match status" value="1"/>
</dbReference>
<evidence type="ECO:0000256" key="12">
    <source>
        <dbReference type="ARBA" id="ARBA00049117"/>
    </source>
</evidence>
<evidence type="ECO:0000256" key="11">
    <source>
        <dbReference type="ARBA" id="ARBA00037969"/>
    </source>
</evidence>
<evidence type="ECO:0000256" key="8">
    <source>
        <dbReference type="ARBA" id="ARBA00023288"/>
    </source>
</evidence>
<dbReference type="GO" id="GO:0046872">
    <property type="term" value="F:metal ion binding"/>
    <property type="evidence" value="ECO:0007669"/>
    <property type="project" value="UniProtKB-KW"/>
</dbReference>
<keyword evidence="6" id="KW-0342">GTP-binding</keyword>
<comment type="subcellular location">
    <subcellularLocation>
        <location evidence="10">Endoplasmic reticulum membrane</location>
        <topology evidence="10">Lipid-anchor</topology>
        <orientation evidence="10">Cytoplasmic side</orientation>
    </subcellularLocation>
</comment>
<dbReference type="SUPFAM" id="SSF52540">
    <property type="entry name" value="P-loop containing nucleoside triphosphate hydrolases"/>
    <property type="match status" value="1"/>
</dbReference>
<evidence type="ECO:0000256" key="3">
    <source>
        <dbReference type="ARBA" id="ARBA00022741"/>
    </source>
</evidence>